<evidence type="ECO:0000256" key="8">
    <source>
        <dbReference type="SAM" id="Phobius"/>
    </source>
</evidence>
<sequence>MIPGIDAPFAYLGGKLGASTDELKLIFSFLISYPLAGVLKRIPDTKPWQKNVFSISVSLFYLVGLFDLWAGLRTLFCSAAATYLIAKYVQGSLMPWLAFAFLMGHLSISHLERQFVNNPAAVDVTGAQMVLLMKLSSFAWNVHDGKFPDSELSEHQRDRAIKQMPGLLDYAGYFLFFPSLMGGPSFDYVDYTRYINTSMFELPPGTDPSKAPRTRKKRRVPQSHWPAMRKAAEGIFWIVIFLQLVGRYNNVTVVSDSFMEKNFFHRVFILHMLGFTTRAKYYGVWSLTEGACILSGIGYGGVDPKTGQANWNRLQNIRPIGVETAQNVRAYLGNWNLNTNNWLRNYVYLRVTPKGKKPGFRASLATFSASAMWHGFFPGYYLAFVLASFLQTMAKHGRRLVRPFFLDYQNVDANNEPSPTKYKWVYDAFTWFITQTAFAFVVAPFIILTLDGSLRAWSGVYWYCIVGVAFCQLFLLTPFAKQLAAAAKRRQGLAPGKRPPVSRTTSHEAGGRTLGLPEDPEGDIDEIVEEVKAELNKIRAQRGGQALTLTDIRGILEEKVKELGHALGDETTKTGRGTGQIVDGLKADVKEEAVKKVEDKKSR</sequence>
<dbReference type="InterPro" id="IPR004299">
    <property type="entry name" value="MBOAT_fam"/>
</dbReference>
<dbReference type="GO" id="GO:0046474">
    <property type="term" value="P:glycerophospholipid biosynthetic process"/>
    <property type="evidence" value="ECO:0007669"/>
    <property type="project" value="TreeGrafter"/>
</dbReference>
<dbReference type="GO" id="GO:0030258">
    <property type="term" value="P:lipid modification"/>
    <property type="evidence" value="ECO:0007669"/>
    <property type="project" value="TreeGrafter"/>
</dbReference>
<feature type="region of interest" description="Disordered" evidence="7">
    <location>
        <begin position="491"/>
        <end position="519"/>
    </location>
</feature>
<dbReference type="Proteomes" id="UP000504638">
    <property type="component" value="Unplaced"/>
</dbReference>
<dbReference type="PANTHER" id="PTHR13906">
    <property type="entry name" value="PORCUPINE"/>
    <property type="match status" value="1"/>
</dbReference>
<evidence type="ECO:0000256" key="1">
    <source>
        <dbReference type="ARBA" id="ARBA00004141"/>
    </source>
</evidence>
<evidence type="ECO:0000313" key="9">
    <source>
        <dbReference type="EMBL" id="KAF1813121.1"/>
    </source>
</evidence>
<dbReference type="GO" id="GO:0003841">
    <property type="term" value="F:1-acylglycerol-3-phosphate O-acyltransferase activity"/>
    <property type="evidence" value="ECO:0007669"/>
    <property type="project" value="TreeGrafter"/>
</dbReference>
<keyword evidence="10" id="KW-1185">Reference proteome</keyword>
<comment type="subcellular location">
    <subcellularLocation>
        <location evidence="1">Membrane</location>
        <topology evidence="1">Multi-pass membrane protein</topology>
    </subcellularLocation>
</comment>
<evidence type="ECO:0000313" key="11">
    <source>
        <dbReference type="RefSeq" id="XP_033534752.1"/>
    </source>
</evidence>
<keyword evidence="2" id="KW-0808">Transferase</keyword>
<reference evidence="9 11" key="1">
    <citation type="submission" date="2020-01" db="EMBL/GenBank/DDBJ databases">
        <authorList>
            <consortium name="DOE Joint Genome Institute"/>
            <person name="Haridas S."/>
            <person name="Albert R."/>
            <person name="Binder M."/>
            <person name="Bloem J."/>
            <person name="Labutti K."/>
            <person name="Salamov A."/>
            <person name="Andreopoulos B."/>
            <person name="Baker S.E."/>
            <person name="Barry K."/>
            <person name="Bills G."/>
            <person name="Bluhm B.H."/>
            <person name="Cannon C."/>
            <person name="Castanera R."/>
            <person name="Culley D.E."/>
            <person name="Daum C."/>
            <person name="Ezra D."/>
            <person name="Gonzalez J.B."/>
            <person name="Henrissat B."/>
            <person name="Kuo A."/>
            <person name="Liang C."/>
            <person name="Lipzen A."/>
            <person name="Lutzoni F."/>
            <person name="Magnuson J."/>
            <person name="Mondo S."/>
            <person name="Nolan M."/>
            <person name="Ohm R."/>
            <person name="Pangilinan J."/>
            <person name="Park H.-J."/>
            <person name="Ramirez L."/>
            <person name="Alfaro M."/>
            <person name="Sun H."/>
            <person name="Tritt A."/>
            <person name="Yoshinaga Y."/>
            <person name="Zwiers L.-H."/>
            <person name="Turgeon B.G."/>
            <person name="Goodwin S.B."/>
            <person name="Spatafora J.W."/>
            <person name="Crous P.W."/>
            <person name="Grigoriev I.V."/>
        </authorList>
    </citation>
    <scope>NUCLEOTIDE SEQUENCE</scope>
    <source>
        <strain evidence="9 11">CBS 781.70</strain>
    </source>
</reference>
<evidence type="ECO:0000313" key="10">
    <source>
        <dbReference type="Proteomes" id="UP000504638"/>
    </source>
</evidence>
<feature type="transmembrane region" description="Helical" evidence="8">
    <location>
        <begin position="428"/>
        <end position="448"/>
    </location>
</feature>
<evidence type="ECO:0000256" key="7">
    <source>
        <dbReference type="SAM" id="MobiDB-lite"/>
    </source>
</evidence>
<dbReference type="GO" id="GO:0047184">
    <property type="term" value="F:1-acylglycerophosphocholine O-acyltransferase activity"/>
    <property type="evidence" value="ECO:0007669"/>
    <property type="project" value="TreeGrafter"/>
</dbReference>
<dbReference type="InterPro" id="IPR049941">
    <property type="entry name" value="LPLAT_7/PORCN-like"/>
</dbReference>
<keyword evidence="6" id="KW-0012">Acyltransferase</keyword>
<keyword evidence="5 8" id="KW-0472">Membrane</keyword>
<reference evidence="11" key="3">
    <citation type="submission" date="2025-04" db="UniProtKB">
        <authorList>
            <consortium name="RefSeq"/>
        </authorList>
    </citation>
    <scope>IDENTIFICATION</scope>
    <source>
        <strain evidence="11">CBS 781.70</strain>
    </source>
</reference>
<dbReference type="RefSeq" id="XP_033534752.1">
    <property type="nucleotide sequence ID" value="XM_033679234.1"/>
</dbReference>
<evidence type="ECO:0000256" key="3">
    <source>
        <dbReference type="ARBA" id="ARBA00022692"/>
    </source>
</evidence>
<evidence type="ECO:0000256" key="5">
    <source>
        <dbReference type="ARBA" id="ARBA00023136"/>
    </source>
</evidence>
<dbReference type="OrthoDB" id="286734at2759"/>
<organism evidence="9">
    <name type="scientific">Eremomyces bilateralis CBS 781.70</name>
    <dbReference type="NCBI Taxonomy" id="1392243"/>
    <lineage>
        <taxon>Eukaryota</taxon>
        <taxon>Fungi</taxon>
        <taxon>Dikarya</taxon>
        <taxon>Ascomycota</taxon>
        <taxon>Pezizomycotina</taxon>
        <taxon>Dothideomycetes</taxon>
        <taxon>Dothideomycetes incertae sedis</taxon>
        <taxon>Eremomycetales</taxon>
        <taxon>Eremomycetaceae</taxon>
        <taxon>Eremomyces</taxon>
    </lineage>
</organism>
<dbReference type="AlphaFoldDB" id="A0A6G1G5A3"/>
<dbReference type="EMBL" id="ML975155">
    <property type="protein sequence ID" value="KAF1813121.1"/>
    <property type="molecule type" value="Genomic_DNA"/>
</dbReference>
<reference evidence="11" key="2">
    <citation type="submission" date="2020-04" db="EMBL/GenBank/DDBJ databases">
        <authorList>
            <consortium name="NCBI Genome Project"/>
        </authorList>
    </citation>
    <scope>NUCLEOTIDE SEQUENCE</scope>
    <source>
        <strain evidence="11">CBS 781.70</strain>
    </source>
</reference>
<name>A0A6G1G5A3_9PEZI</name>
<feature type="transmembrane region" description="Helical" evidence="8">
    <location>
        <begin position="460"/>
        <end position="480"/>
    </location>
</feature>
<keyword evidence="4 8" id="KW-1133">Transmembrane helix</keyword>
<protein>
    <submittedName>
        <fullName evidence="9 11">MBOAT-domain-containing protein</fullName>
    </submittedName>
</protein>
<gene>
    <name evidence="9 11" type="ORF">P152DRAFT_457484</name>
</gene>
<dbReference type="GO" id="GO:0005783">
    <property type="term" value="C:endoplasmic reticulum"/>
    <property type="evidence" value="ECO:0007669"/>
    <property type="project" value="TreeGrafter"/>
</dbReference>
<evidence type="ECO:0000256" key="4">
    <source>
        <dbReference type="ARBA" id="ARBA00022989"/>
    </source>
</evidence>
<evidence type="ECO:0000256" key="6">
    <source>
        <dbReference type="ARBA" id="ARBA00023315"/>
    </source>
</evidence>
<keyword evidence="3 8" id="KW-0812">Transmembrane</keyword>
<accession>A0A6G1G5A3</accession>
<dbReference type="Pfam" id="PF03062">
    <property type="entry name" value="MBOAT"/>
    <property type="match status" value="1"/>
</dbReference>
<evidence type="ECO:0000256" key="2">
    <source>
        <dbReference type="ARBA" id="ARBA00022679"/>
    </source>
</evidence>
<dbReference type="GeneID" id="54419804"/>
<proteinExistence type="predicted"/>
<dbReference type="GO" id="GO:0016020">
    <property type="term" value="C:membrane"/>
    <property type="evidence" value="ECO:0007669"/>
    <property type="project" value="UniProtKB-SubCell"/>
</dbReference>
<feature type="transmembrane region" description="Helical" evidence="8">
    <location>
        <begin position="371"/>
        <end position="390"/>
    </location>
</feature>
<dbReference type="PANTHER" id="PTHR13906:SF4">
    <property type="entry name" value="LYSOPHOSPHOLIPID ACYLTRANSFERASE 6"/>
    <property type="match status" value="1"/>
</dbReference>